<evidence type="ECO:0000256" key="1">
    <source>
        <dbReference type="SAM" id="Phobius"/>
    </source>
</evidence>
<dbReference type="EMBL" id="UINC01023087">
    <property type="protein sequence ID" value="SVA94043.1"/>
    <property type="molecule type" value="Genomic_DNA"/>
</dbReference>
<name>A0A381ZZ97_9ZZZZ</name>
<dbReference type="AlphaFoldDB" id="A0A381ZZ97"/>
<sequence>MVVIVLIVLIVLIVVAVVVAVVVVVVAAATTSKLLETFSNGQSLVRRPENEPQDKAKDNYNIYQNIHNNPMRTQCQFTVKRSDKRVDLTVAAEPQPCGVQVVEWVGLAGFT</sequence>
<keyword evidence="1" id="KW-1133">Transmembrane helix</keyword>
<accession>A0A381ZZ97</accession>
<reference evidence="2" key="1">
    <citation type="submission" date="2018-05" db="EMBL/GenBank/DDBJ databases">
        <authorList>
            <person name="Lanie J.A."/>
            <person name="Ng W.-L."/>
            <person name="Kazmierczak K.M."/>
            <person name="Andrzejewski T.M."/>
            <person name="Davidsen T.M."/>
            <person name="Wayne K.J."/>
            <person name="Tettelin H."/>
            <person name="Glass J.I."/>
            <person name="Rusch D."/>
            <person name="Podicherti R."/>
            <person name="Tsui H.-C.T."/>
            <person name="Winkler M.E."/>
        </authorList>
    </citation>
    <scope>NUCLEOTIDE SEQUENCE</scope>
</reference>
<keyword evidence="1" id="KW-0812">Transmembrane</keyword>
<gene>
    <name evidence="2" type="ORF">METZ01_LOCUS146897</name>
</gene>
<keyword evidence="1" id="KW-0472">Membrane</keyword>
<evidence type="ECO:0000313" key="2">
    <source>
        <dbReference type="EMBL" id="SVA94043.1"/>
    </source>
</evidence>
<proteinExistence type="predicted"/>
<protein>
    <submittedName>
        <fullName evidence="2">Uncharacterized protein</fullName>
    </submittedName>
</protein>
<feature type="transmembrane region" description="Helical" evidence="1">
    <location>
        <begin position="6"/>
        <end position="29"/>
    </location>
</feature>
<organism evidence="2">
    <name type="scientific">marine metagenome</name>
    <dbReference type="NCBI Taxonomy" id="408172"/>
    <lineage>
        <taxon>unclassified sequences</taxon>
        <taxon>metagenomes</taxon>
        <taxon>ecological metagenomes</taxon>
    </lineage>
</organism>